<proteinExistence type="predicted"/>
<dbReference type="InterPro" id="IPR009078">
    <property type="entry name" value="Ferritin-like_SF"/>
</dbReference>
<dbReference type="Pfam" id="PF05974">
    <property type="entry name" value="DUF892"/>
    <property type="match status" value="1"/>
</dbReference>
<dbReference type="PANTHER" id="PTHR30565">
    <property type="entry name" value="PROTEIN YCIF"/>
    <property type="match status" value="1"/>
</dbReference>
<dbReference type="Proteomes" id="UP001230207">
    <property type="component" value="Unassembled WGS sequence"/>
</dbReference>
<comment type="caution">
    <text evidence="1">The sequence shown here is derived from an EMBL/GenBank/DDBJ whole genome shotgun (WGS) entry which is preliminary data.</text>
</comment>
<evidence type="ECO:0000313" key="2">
    <source>
        <dbReference type="Proteomes" id="UP001230207"/>
    </source>
</evidence>
<dbReference type="RefSeq" id="WP_307231294.1">
    <property type="nucleotide sequence ID" value="NZ_JAUSVF010000001.1"/>
</dbReference>
<organism evidence="1 2">
    <name type="scientific">Pararhizobium capsulatum DSM 1112</name>
    <dbReference type="NCBI Taxonomy" id="1121113"/>
    <lineage>
        <taxon>Bacteria</taxon>
        <taxon>Pseudomonadati</taxon>
        <taxon>Pseudomonadota</taxon>
        <taxon>Alphaproteobacteria</taxon>
        <taxon>Hyphomicrobiales</taxon>
        <taxon>Rhizobiaceae</taxon>
        <taxon>Rhizobium/Agrobacterium group</taxon>
        <taxon>Pararhizobium</taxon>
    </lineage>
</organism>
<dbReference type="CDD" id="cd07909">
    <property type="entry name" value="YciF"/>
    <property type="match status" value="1"/>
</dbReference>
<name>A0ABU0BRZ0_9HYPH</name>
<dbReference type="Gene3D" id="1.20.1260.10">
    <property type="match status" value="1"/>
</dbReference>
<protein>
    <submittedName>
        <fullName evidence="1">Ferritin-like metal-binding protein YciE</fullName>
    </submittedName>
</protein>
<evidence type="ECO:0000313" key="1">
    <source>
        <dbReference type="EMBL" id="MDQ0321026.1"/>
    </source>
</evidence>
<gene>
    <name evidence="1" type="ORF">QO002_003164</name>
</gene>
<dbReference type="SUPFAM" id="SSF47240">
    <property type="entry name" value="Ferritin-like"/>
    <property type="match status" value="1"/>
</dbReference>
<keyword evidence="2" id="KW-1185">Reference proteome</keyword>
<dbReference type="InterPro" id="IPR010287">
    <property type="entry name" value="DUF892_YciF-like"/>
</dbReference>
<dbReference type="PANTHER" id="PTHR30565:SF9">
    <property type="entry name" value="PROTEIN YCIF"/>
    <property type="match status" value="1"/>
</dbReference>
<reference evidence="1 2" key="1">
    <citation type="submission" date="2023-07" db="EMBL/GenBank/DDBJ databases">
        <title>Genomic Encyclopedia of Type Strains, Phase IV (KMG-IV): sequencing the most valuable type-strain genomes for metagenomic binning, comparative biology and taxonomic classification.</title>
        <authorList>
            <person name="Goeker M."/>
        </authorList>
    </citation>
    <scope>NUCLEOTIDE SEQUENCE [LARGE SCALE GENOMIC DNA]</scope>
    <source>
        <strain evidence="1 2">DSM 1112</strain>
    </source>
</reference>
<dbReference type="EMBL" id="JAUSVF010000001">
    <property type="protein sequence ID" value="MDQ0321026.1"/>
    <property type="molecule type" value="Genomic_DNA"/>
</dbReference>
<dbReference type="InterPro" id="IPR047114">
    <property type="entry name" value="YciF"/>
</dbReference>
<sequence length="166" mass="18289">MAQKGLEDLFYDMLKDVYYAERKILKTLPKMAKGAQSPKLKAAFEKHREETEGQLERLQQVFEIFGKRAVGKTCPAIDGIVEEGEEILEEFAGSPAIDAGLLATAQAVEHYEMARYGTLKTWAAMLGLNDAVKLLDETLQQEGKTDHDLTALAETSVNATALKKAA</sequence>
<dbReference type="InterPro" id="IPR012347">
    <property type="entry name" value="Ferritin-like"/>
</dbReference>
<accession>A0ABU0BRZ0</accession>